<evidence type="ECO:0000313" key="2">
    <source>
        <dbReference type="EMBL" id="AWL10791.1"/>
    </source>
</evidence>
<dbReference type="Pfam" id="PF07963">
    <property type="entry name" value="N_methyl"/>
    <property type="match status" value="1"/>
</dbReference>
<dbReference type="AlphaFoldDB" id="A0A2S2DZH4"/>
<dbReference type="InterPro" id="IPR012902">
    <property type="entry name" value="N_methyl_site"/>
</dbReference>
<dbReference type="RefSeq" id="WP_109338480.1">
    <property type="nucleotide sequence ID" value="NZ_CP029347.1"/>
</dbReference>
<keyword evidence="1" id="KW-0812">Transmembrane</keyword>
<proteinExistence type="predicted"/>
<name>A0A2S2DZH4_9ALTE</name>
<evidence type="ECO:0008006" key="4">
    <source>
        <dbReference type="Google" id="ProtNLM"/>
    </source>
</evidence>
<dbReference type="KEGG" id="salh:HMF8227_00283"/>
<keyword evidence="3" id="KW-1185">Reference proteome</keyword>
<evidence type="ECO:0000313" key="3">
    <source>
        <dbReference type="Proteomes" id="UP000245728"/>
    </source>
</evidence>
<dbReference type="PROSITE" id="PS00409">
    <property type="entry name" value="PROKAR_NTER_METHYL"/>
    <property type="match status" value="1"/>
</dbReference>
<gene>
    <name evidence="2" type="ORF">HMF8227_00283</name>
</gene>
<dbReference type="OrthoDB" id="5593857at2"/>
<accession>A0A2S2DZH4</accession>
<sequence>MPARRSRFIRGFTLIELVLGITVFAIVMTLITSLMAPQAGRSVDPIFQVRAAEFAQSLLSEIVSKSFDENSDRSGGELRCGEDIDGDGVTGADGDGDDMCACPADDSGCGSANTIGPDGEGRGEFDDVDDYHNFSQSGAGLTDSLGNALLDSDGEPLYSGYQADFNVFYDDNYDGQPDGDIGLVKAIRVQITTPGGQTLQFIGYRGNY</sequence>
<organism evidence="2 3">
    <name type="scientific">Saliniradius amylolyticus</name>
    <dbReference type="NCBI Taxonomy" id="2183582"/>
    <lineage>
        <taxon>Bacteria</taxon>
        <taxon>Pseudomonadati</taxon>
        <taxon>Pseudomonadota</taxon>
        <taxon>Gammaproteobacteria</taxon>
        <taxon>Alteromonadales</taxon>
        <taxon>Alteromonadaceae</taxon>
        <taxon>Saliniradius</taxon>
    </lineage>
</organism>
<evidence type="ECO:0000256" key="1">
    <source>
        <dbReference type="SAM" id="Phobius"/>
    </source>
</evidence>
<reference evidence="2 3" key="1">
    <citation type="submission" date="2018-05" db="EMBL/GenBank/DDBJ databases">
        <title>Salinimonas sp. HMF8227 Genome sequencing and assembly.</title>
        <authorList>
            <person name="Kang H."/>
            <person name="Kang J."/>
            <person name="Cha I."/>
            <person name="Kim H."/>
            <person name="Joh K."/>
        </authorList>
    </citation>
    <scope>NUCLEOTIDE SEQUENCE [LARGE SCALE GENOMIC DNA]</scope>
    <source>
        <strain evidence="2 3">HMF8227</strain>
    </source>
</reference>
<keyword evidence="1" id="KW-1133">Transmembrane helix</keyword>
<keyword evidence="1" id="KW-0472">Membrane</keyword>
<protein>
    <recommendedName>
        <fullName evidence="4">MSHA pilin protein MshD</fullName>
    </recommendedName>
</protein>
<dbReference type="NCBIfam" id="TIGR02532">
    <property type="entry name" value="IV_pilin_GFxxxE"/>
    <property type="match status" value="1"/>
</dbReference>
<dbReference type="Proteomes" id="UP000245728">
    <property type="component" value="Chromosome"/>
</dbReference>
<dbReference type="EMBL" id="CP029347">
    <property type="protein sequence ID" value="AWL10791.1"/>
    <property type="molecule type" value="Genomic_DNA"/>
</dbReference>
<feature type="transmembrane region" description="Helical" evidence="1">
    <location>
        <begin position="12"/>
        <end position="36"/>
    </location>
</feature>